<dbReference type="AlphaFoldDB" id="A0A9D4JL90"/>
<accession>A0A9D4JL90</accession>
<dbReference type="Gene3D" id="2.10.25.10">
    <property type="entry name" value="Laminin"/>
    <property type="match status" value="1"/>
</dbReference>
<proteinExistence type="predicted"/>
<gene>
    <name evidence="1" type="ORF">DPMN_117972</name>
</gene>
<name>A0A9D4JL90_DREPO</name>
<evidence type="ECO:0008006" key="3">
    <source>
        <dbReference type="Google" id="ProtNLM"/>
    </source>
</evidence>
<dbReference type="Proteomes" id="UP000828390">
    <property type="component" value="Unassembled WGS sequence"/>
</dbReference>
<organism evidence="1 2">
    <name type="scientific">Dreissena polymorpha</name>
    <name type="common">Zebra mussel</name>
    <name type="synonym">Mytilus polymorpha</name>
    <dbReference type="NCBI Taxonomy" id="45954"/>
    <lineage>
        <taxon>Eukaryota</taxon>
        <taxon>Metazoa</taxon>
        <taxon>Spiralia</taxon>
        <taxon>Lophotrochozoa</taxon>
        <taxon>Mollusca</taxon>
        <taxon>Bivalvia</taxon>
        <taxon>Autobranchia</taxon>
        <taxon>Heteroconchia</taxon>
        <taxon>Euheterodonta</taxon>
        <taxon>Imparidentia</taxon>
        <taxon>Neoheterodontei</taxon>
        <taxon>Myida</taxon>
        <taxon>Dreissenoidea</taxon>
        <taxon>Dreissenidae</taxon>
        <taxon>Dreissena</taxon>
    </lineage>
</organism>
<reference evidence="1" key="2">
    <citation type="submission" date="2020-11" db="EMBL/GenBank/DDBJ databases">
        <authorList>
            <person name="McCartney M.A."/>
            <person name="Auch B."/>
            <person name="Kono T."/>
            <person name="Mallez S."/>
            <person name="Becker A."/>
            <person name="Gohl D.M."/>
            <person name="Silverstein K.A.T."/>
            <person name="Koren S."/>
            <person name="Bechman K.B."/>
            <person name="Herman A."/>
            <person name="Abrahante J.E."/>
            <person name="Garbe J."/>
        </authorList>
    </citation>
    <scope>NUCLEOTIDE SEQUENCE</scope>
    <source>
        <strain evidence="1">Duluth1</strain>
        <tissue evidence="1">Whole animal</tissue>
    </source>
</reference>
<sequence length="98" mass="10331">MCQTVLETQIALARASVTPAGDIPVCSCYPGYMGNECEYRCVNGTATKSHECVCDPCFTGGACDEVCTGQGSCVNDTCVCSPRFWGELSVGVFIEILG</sequence>
<comment type="caution">
    <text evidence="1">The sequence shown here is derived from an EMBL/GenBank/DDBJ whole genome shotgun (WGS) entry which is preliminary data.</text>
</comment>
<reference evidence="1" key="1">
    <citation type="journal article" date="2019" name="bioRxiv">
        <title>The Genome of the Zebra Mussel, Dreissena polymorpha: A Resource for Invasive Species Research.</title>
        <authorList>
            <person name="McCartney M.A."/>
            <person name="Auch B."/>
            <person name="Kono T."/>
            <person name="Mallez S."/>
            <person name="Zhang Y."/>
            <person name="Obille A."/>
            <person name="Becker A."/>
            <person name="Abrahante J.E."/>
            <person name="Garbe J."/>
            <person name="Badalamenti J.P."/>
            <person name="Herman A."/>
            <person name="Mangelson H."/>
            <person name="Liachko I."/>
            <person name="Sullivan S."/>
            <person name="Sone E.D."/>
            <person name="Koren S."/>
            <person name="Silverstein K.A.T."/>
            <person name="Beckman K.B."/>
            <person name="Gohl D.M."/>
        </authorList>
    </citation>
    <scope>NUCLEOTIDE SEQUENCE</scope>
    <source>
        <strain evidence="1">Duluth1</strain>
        <tissue evidence="1">Whole animal</tissue>
    </source>
</reference>
<keyword evidence="2" id="KW-1185">Reference proteome</keyword>
<evidence type="ECO:0000313" key="1">
    <source>
        <dbReference type="EMBL" id="KAH3816456.1"/>
    </source>
</evidence>
<evidence type="ECO:0000313" key="2">
    <source>
        <dbReference type="Proteomes" id="UP000828390"/>
    </source>
</evidence>
<protein>
    <recommendedName>
        <fullName evidence="3">EGF-like domain-containing protein</fullName>
    </recommendedName>
</protein>
<dbReference type="EMBL" id="JAIWYP010000005">
    <property type="protein sequence ID" value="KAH3816456.1"/>
    <property type="molecule type" value="Genomic_DNA"/>
</dbReference>